<sequence length="111" mass="12629">MNTDPVFTFLCIEVGHDGIPGGHHCLLPPEAAQPHPEVPCGAPQRGEKLNRVRMVEKTALEGVKNTAVEFLTLEDDIFKQKSQLCQYYVHDFQKRVANKEEEKQRIQDDTK</sequence>
<proteinExistence type="predicted"/>
<dbReference type="STRING" id="8022.A0A060XNS6"/>
<dbReference type="PaxDb" id="8022-A0A060XNS6"/>
<evidence type="ECO:0000313" key="1">
    <source>
        <dbReference type="EMBL" id="CDQ78954.1"/>
    </source>
</evidence>
<dbReference type="Proteomes" id="UP000193380">
    <property type="component" value="Unassembled WGS sequence"/>
</dbReference>
<protein>
    <submittedName>
        <fullName evidence="1">Uncharacterized protein</fullName>
    </submittedName>
</protein>
<dbReference type="EMBL" id="FR905391">
    <property type="protein sequence ID" value="CDQ78954.1"/>
    <property type="molecule type" value="Genomic_DNA"/>
</dbReference>
<gene>
    <name evidence="1" type="ORF">GSONMT00039704001</name>
</gene>
<name>A0A060XNS6_ONCMY</name>
<accession>A0A060XNS6</accession>
<reference evidence="1" key="1">
    <citation type="journal article" date="2014" name="Nat. Commun.">
        <title>The rainbow trout genome provides novel insights into evolution after whole-genome duplication in vertebrates.</title>
        <authorList>
            <person name="Berthelot C."/>
            <person name="Brunet F."/>
            <person name="Chalopin D."/>
            <person name="Juanchich A."/>
            <person name="Bernard M."/>
            <person name="Noel B."/>
            <person name="Bento P."/>
            <person name="Da Silva C."/>
            <person name="Labadie K."/>
            <person name="Alberti A."/>
            <person name="Aury J.M."/>
            <person name="Louis A."/>
            <person name="Dehais P."/>
            <person name="Bardou P."/>
            <person name="Montfort J."/>
            <person name="Klopp C."/>
            <person name="Cabau C."/>
            <person name="Gaspin C."/>
            <person name="Thorgaard G.H."/>
            <person name="Boussaha M."/>
            <person name="Quillet E."/>
            <person name="Guyomard R."/>
            <person name="Galiana D."/>
            <person name="Bobe J."/>
            <person name="Volff J.N."/>
            <person name="Genet C."/>
            <person name="Wincker P."/>
            <person name="Jaillon O."/>
            <person name="Roest Crollius H."/>
            <person name="Guiguen Y."/>
        </authorList>
    </citation>
    <scope>NUCLEOTIDE SEQUENCE [LARGE SCALE GENOMIC DNA]</scope>
</reference>
<dbReference type="AlphaFoldDB" id="A0A060XNS6"/>
<reference evidence="1" key="2">
    <citation type="submission" date="2014-03" db="EMBL/GenBank/DDBJ databases">
        <authorList>
            <person name="Genoscope - CEA"/>
        </authorList>
    </citation>
    <scope>NUCLEOTIDE SEQUENCE</scope>
</reference>
<evidence type="ECO:0000313" key="2">
    <source>
        <dbReference type="Proteomes" id="UP000193380"/>
    </source>
</evidence>
<organism evidence="1 2">
    <name type="scientific">Oncorhynchus mykiss</name>
    <name type="common">Rainbow trout</name>
    <name type="synonym">Salmo gairdneri</name>
    <dbReference type="NCBI Taxonomy" id="8022"/>
    <lineage>
        <taxon>Eukaryota</taxon>
        <taxon>Metazoa</taxon>
        <taxon>Chordata</taxon>
        <taxon>Craniata</taxon>
        <taxon>Vertebrata</taxon>
        <taxon>Euteleostomi</taxon>
        <taxon>Actinopterygii</taxon>
        <taxon>Neopterygii</taxon>
        <taxon>Teleostei</taxon>
        <taxon>Protacanthopterygii</taxon>
        <taxon>Salmoniformes</taxon>
        <taxon>Salmonidae</taxon>
        <taxon>Salmoninae</taxon>
        <taxon>Oncorhynchus</taxon>
    </lineage>
</organism>